<dbReference type="PROSITE" id="PS00223">
    <property type="entry name" value="ANNEXIN_1"/>
    <property type="match status" value="1"/>
</dbReference>
<dbReference type="GO" id="GO:0005509">
    <property type="term" value="F:calcium ion binding"/>
    <property type="evidence" value="ECO:0007669"/>
    <property type="project" value="InterPro"/>
</dbReference>
<dbReference type="GO" id="GO:0005544">
    <property type="term" value="F:calcium-dependent phospholipid binding"/>
    <property type="evidence" value="ECO:0007669"/>
    <property type="project" value="UniProtKB-KW"/>
</dbReference>
<dbReference type="InterPro" id="IPR001464">
    <property type="entry name" value="Annexin"/>
</dbReference>
<keyword evidence="4" id="KW-0111">Calcium/phospholipid-binding</keyword>
<dbReference type="PRINTS" id="PR00196">
    <property type="entry name" value="ANNEXIN"/>
</dbReference>
<dbReference type="AlphaFoldDB" id="A0A9N9RRR3"/>
<reference evidence="5" key="1">
    <citation type="submission" date="2022-01" db="EMBL/GenBank/DDBJ databases">
        <authorList>
            <person name="King R."/>
        </authorList>
    </citation>
    <scope>NUCLEOTIDE SEQUENCE</scope>
</reference>
<name>A0A9N9RRR3_9DIPT</name>
<gene>
    <name evidence="5" type="ORF">CHIRRI_LOCUS5063</name>
</gene>
<dbReference type="FunFam" id="1.10.220.10:FF:000004">
    <property type="entry name" value="Annexin"/>
    <property type="match status" value="1"/>
</dbReference>
<keyword evidence="4" id="KW-0106">Calcium</keyword>
<reference evidence="5" key="2">
    <citation type="submission" date="2022-10" db="EMBL/GenBank/DDBJ databases">
        <authorList>
            <consortium name="ENA_rothamsted_submissions"/>
            <consortium name="culmorum"/>
            <person name="King R."/>
        </authorList>
    </citation>
    <scope>NUCLEOTIDE SEQUENCE</scope>
</reference>
<dbReference type="SMART" id="SM00335">
    <property type="entry name" value="ANX"/>
    <property type="match status" value="4"/>
</dbReference>
<keyword evidence="6" id="KW-1185">Reference proteome</keyword>
<dbReference type="FunFam" id="1.10.220.10:FF:000005">
    <property type="entry name" value="Annexin"/>
    <property type="match status" value="1"/>
</dbReference>
<evidence type="ECO:0000256" key="4">
    <source>
        <dbReference type="RuleBase" id="RU003540"/>
    </source>
</evidence>
<dbReference type="GO" id="GO:0005634">
    <property type="term" value="C:nucleus"/>
    <property type="evidence" value="ECO:0007669"/>
    <property type="project" value="TreeGrafter"/>
</dbReference>
<dbReference type="OrthoDB" id="37886at2759"/>
<dbReference type="InterPro" id="IPR018502">
    <property type="entry name" value="Annexin_repeat"/>
</dbReference>
<evidence type="ECO:0000313" key="6">
    <source>
        <dbReference type="Proteomes" id="UP001153620"/>
    </source>
</evidence>
<keyword evidence="2 4" id="KW-0677">Repeat</keyword>
<sequence>MDPNPKGHPTVVLASNFNASNDATILRKAMKGFGTDNAALISVLCHRSCDQRIEIAKAFKTEYGKDLIADIRSETSGNFENVLVSLLTPTIEFYCNELFRAMDGIGTDENVLIDVICTLNNQDMKEINERFQKKFSKTLESYLRGDTSGFMKRLMTSLSTGNRDESMKTDLSSAQQDASALKKSRQYQKLAGNTLENDIKREFSGDIEEALLAIVRYANNPAEFFARRLHKSMAGLGTNDRSLIRLCVLRCEIDMADIKDAFQRLYGKSLASFIKGDCSGNYKKSLLALCGEN</sequence>
<dbReference type="Pfam" id="PF00191">
    <property type="entry name" value="Annexin"/>
    <property type="match status" value="4"/>
</dbReference>
<dbReference type="PANTHER" id="PTHR10502:SF102">
    <property type="entry name" value="ANNEXIN B11"/>
    <property type="match status" value="1"/>
</dbReference>
<dbReference type="FunFam" id="1.10.220.10:FF:000001">
    <property type="entry name" value="Annexin"/>
    <property type="match status" value="1"/>
</dbReference>
<comment type="similarity">
    <text evidence="1 4">Belongs to the annexin family.</text>
</comment>
<dbReference type="GO" id="GO:0001786">
    <property type="term" value="F:phosphatidylserine binding"/>
    <property type="evidence" value="ECO:0007669"/>
    <property type="project" value="TreeGrafter"/>
</dbReference>
<accession>A0A9N9RRR3</accession>
<dbReference type="GO" id="GO:0005737">
    <property type="term" value="C:cytoplasm"/>
    <property type="evidence" value="ECO:0007669"/>
    <property type="project" value="TreeGrafter"/>
</dbReference>
<dbReference type="GO" id="GO:0012506">
    <property type="term" value="C:vesicle membrane"/>
    <property type="evidence" value="ECO:0007669"/>
    <property type="project" value="TreeGrafter"/>
</dbReference>
<organism evidence="5 6">
    <name type="scientific">Chironomus riparius</name>
    <dbReference type="NCBI Taxonomy" id="315576"/>
    <lineage>
        <taxon>Eukaryota</taxon>
        <taxon>Metazoa</taxon>
        <taxon>Ecdysozoa</taxon>
        <taxon>Arthropoda</taxon>
        <taxon>Hexapoda</taxon>
        <taxon>Insecta</taxon>
        <taxon>Pterygota</taxon>
        <taxon>Neoptera</taxon>
        <taxon>Endopterygota</taxon>
        <taxon>Diptera</taxon>
        <taxon>Nematocera</taxon>
        <taxon>Chironomoidea</taxon>
        <taxon>Chironomidae</taxon>
        <taxon>Chironominae</taxon>
        <taxon>Chironomus</taxon>
    </lineage>
</organism>
<evidence type="ECO:0000256" key="2">
    <source>
        <dbReference type="ARBA" id="ARBA00022737"/>
    </source>
</evidence>
<dbReference type="InterPro" id="IPR018252">
    <property type="entry name" value="Annexin_repeat_CS"/>
</dbReference>
<dbReference type="Gene3D" id="1.10.220.10">
    <property type="entry name" value="Annexin"/>
    <property type="match status" value="4"/>
</dbReference>
<dbReference type="GO" id="GO:0005886">
    <property type="term" value="C:plasma membrane"/>
    <property type="evidence" value="ECO:0007669"/>
    <property type="project" value="TreeGrafter"/>
</dbReference>
<dbReference type="EMBL" id="OU895878">
    <property type="protein sequence ID" value="CAG9802148.1"/>
    <property type="molecule type" value="Genomic_DNA"/>
</dbReference>
<evidence type="ECO:0000256" key="1">
    <source>
        <dbReference type="ARBA" id="ARBA00007831"/>
    </source>
</evidence>
<evidence type="ECO:0000313" key="5">
    <source>
        <dbReference type="EMBL" id="CAG9802148.1"/>
    </source>
</evidence>
<keyword evidence="3 4" id="KW-0041">Annexin</keyword>
<protein>
    <recommendedName>
        <fullName evidence="4">Annexin</fullName>
    </recommendedName>
</protein>
<dbReference type="PANTHER" id="PTHR10502">
    <property type="entry name" value="ANNEXIN"/>
    <property type="match status" value="1"/>
</dbReference>
<evidence type="ECO:0000256" key="3">
    <source>
        <dbReference type="ARBA" id="ARBA00023216"/>
    </source>
</evidence>
<dbReference type="Proteomes" id="UP001153620">
    <property type="component" value="Chromosome 2"/>
</dbReference>
<comment type="domain">
    <text evidence="4">A pair of annexin repeats may form one binding site for calcium and phospholipid.</text>
</comment>
<proteinExistence type="inferred from homology"/>
<dbReference type="SUPFAM" id="SSF47874">
    <property type="entry name" value="Annexin"/>
    <property type="match status" value="1"/>
</dbReference>
<dbReference type="InterPro" id="IPR037104">
    <property type="entry name" value="Annexin_sf"/>
</dbReference>